<proteinExistence type="predicted"/>
<organism evidence="3">
    <name type="scientific">Candidatus Kentrum sp. TUN</name>
    <dbReference type="NCBI Taxonomy" id="2126343"/>
    <lineage>
        <taxon>Bacteria</taxon>
        <taxon>Pseudomonadati</taxon>
        <taxon>Pseudomonadota</taxon>
        <taxon>Gammaproteobacteria</taxon>
        <taxon>Candidatus Kentrum</taxon>
    </lineage>
</organism>
<accession>A0A450ZXV8</accession>
<protein>
    <submittedName>
        <fullName evidence="3">PEGA domain-containing protein</fullName>
    </submittedName>
</protein>
<evidence type="ECO:0000313" key="3">
    <source>
        <dbReference type="EMBL" id="VFK58639.1"/>
    </source>
</evidence>
<dbReference type="AlphaFoldDB" id="A0A450ZXV8"/>
<feature type="region of interest" description="Disordered" evidence="1">
    <location>
        <begin position="235"/>
        <end position="271"/>
    </location>
</feature>
<name>A0A450ZXV8_9GAMM</name>
<reference evidence="3" key="1">
    <citation type="submission" date="2019-02" db="EMBL/GenBank/DDBJ databases">
        <authorList>
            <person name="Gruber-Vodicka R. H."/>
            <person name="Seah K. B. B."/>
        </authorList>
    </citation>
    <scope>NUCLEOTIDE SEQUENCE</scope>
    <source>
        <strain evidence="3">BECK_BY1</strain>
    </source>
</reference>
<dbReference type="InterPro" id="IPR013229">
    <property type="entry name" value="PEGA"/>
</dbReference>
<dbReference type="Pfam" id="PF08308">
    <property type="entry name" value="PEGA"/>
    <property type="match status" value="1"/>
</dbReference>
<gene>
    <name evidence="3" type="ORF">BECKTUN1418D_GA0071000_10873</name>
</gene>
<feature type="region of interest" description="Disordered" evidence="1">
    <location>
        <begin position="158"/>
        <end position="198"/>
    </location>
</feature>
<evidence type="ECO:0000256" key="1">
    <source>
        <dbReference type="SAM" id="MobiDB-lite"/>
    </source>
</evidence>
<sequence length="271" mass="29018">MDPNIEITFWETIKKSKDPDMFRAYLEQYPDGSFAALARIKIKKLDSQSTNPSLQTGPRTGPQTAWVMGTAQGAFAHPTELIVRSNVSGDTVYLDGKAMGPTGAAPHILSPGEHTIRVEKQGFEPFETKITLTAGTKKTIWARLMPVTTVGWAKRSVPINQSKTGSQAGARTGAQIGSRTGSRTGAQTGSQTGSQTASVMGTAQGAFAHPTPGQTFRDRLKDGSLGPQMMVIPAGEFRMGSPPRASRRAMATKARNTECGSKTPLPWGSRR</sequence>
<dbReference type="EMBL" id="CAADFX010000087">
    <property type="protein sequence ID" value="VFK58639.1"/>
    <property type="molecule type" value="Genomic_DNA"/>
</dbReference>
<feature type="domain" description="PEGA" evidence="2">
    <location>
        <begin position="80"/>
        <end position="146"/>
    </location>
</feature>
<evidence type="ECO:0000259" key="2">
    <source>
        <dbReference type="Pfam" id="PF08308"/>
    </source>
</evidence>